<evidence type="ECO:0000313" key="1">
    <source>
        <dbReference type="EMBL" id="MBB4000533.1"/>
    </source>
</evidence>
<reference evidence="1 2" key="1">
    <citation type="submission" date="2020-08" db="EMBL/GenBank/DDBJ databases">
        <title>Genomic Encyclopedia of Type Strains, Phase IV (KMG-IV): sequencing the most valuable type-strain genomes for metagenomic binning, comparative biology and taxonomic classification.</title>
        <authorList>
            <person name="Goeker M."/>
        </authorList>
    </citation>
    <scope>NUCLEOTIDE SEQUENCE [LARGE SCALE GENOMIC DNA]</scope>
    <source>
        <strain evidence="1 2">DSM 102238</strain>
    </source>
</reference>
<organism evidence="1 2">
    <name type="scientific">Aureimonas pseudogalii</name>
    <dbReference type="NCBI Taxonomy" id="1744844"/>
    <lineage>
        <taxon>Bacteria</taxon>
        <taxon>Pseudomonadati</taxon>
        <taxon>Pseudomonadota</taxon>
        <taxon>Alphaproteobacteria</taxon>
        <taxon>Hyphomicrobiales</taxon>
        <taxon>Aurantimonadaceae</taxon>
        <taxon>Aureimonas</taxon>
    </lineage>
</organism>
<proteinExistence type="predicted"/>
<accession>A0A7W6H8I0</accession>
<gene>
    <name evidence="1" type="ORF">GGR04_004411</name>
</gene>
<dbReference type="Proteomes" id="UP000542776">
    <property type="component" value="Unassembled WGS sequence"/>
</dbReference>
<dbReference type="EMBL" id="JACIEK010000022">
    <property type="protein sequence ID" value="MBB4000533.1"/>
    <property type="molecule type" value="Genomic_DNA"/>
</dbReference>
<sequence length="151" mass="16522">MTHLWVTEAVRRSYALSGGRREPTTAELGAHRGLMMCRRLEPSNLIVLMSYVDPAATLRHDDAQEGDDDGARALLKLLALANAKLAAPHELMSLFTLAKPFTAGNGRCGRALWLWRAVQGNETELAAMMSAGMPFGPAAQDPVAERRTVWH</sequence>
<protein>
    <recommendedName>
        <fullName evidence="3">Fido domain-containing protein</fullName>
    </recommendedName>
</protein>
<name>A0A7W6H8I0_9HYPH</name>
<comment type="caution">
    <text evidence="1">The sequence shown here is derived from an EMBL/GenBank/DDBJ whole genome shotgun (WGS) entry which is preliminary data.</text>
</comment>
<dbReference type="RefSeq" id="WP_183202412.1">
    <property type="nucleotide sequence ID" value="NZ_JACIEK010000022.1"/>
</dbReference>
<keyword evidence="2" id="KW-1185">Reference proteome</keyword>
<dbReference type="AlphaFoldDB" id="A0A7W6H8I0"/>
<evidence type="ECO:0000313" key="2">
    <source>
        <dbReference type="Proteomes" id="UP000542776"/>
    </source>
</evidence>
<evidence type="ECO:0008006" key="3">
    <source>
        <dbReference type="Google" id="ProtNLM"/>
    </source>
</evidence>